<keyword evidence="1" id="KW-0378">Hydrolase</keyword>
<dbReference type="Proteomes" id="UP001304461">
    <property type="component" value="Unassembled WGS sequence"/>
</dbReference>
<name>A0ABU5RTQ3_9CYAN</name>
<dbReference type="EMBL" id="JAYGHX010000003">
    <property type="protein sequence ID" value="MEA5391121.1"/>
    <property type="molecule type" value="Genomic_DNA"/>
</dbReference>
<keyword evidence="2" id="KW-1185">Reference proteome</keyword>
<reference evidence="1 2" key="1">
    <citation type="submission" date="2023-12" db="EMBL/GenBank/DDBJ databases">
        <title>Baltic Sea Cyanobacteria.</title>
        <authorList>
            <person name="Delbaje E."/>
            <person name="Fewer D.P."/>
            <person name="Shishido T.K."/>
        </authorList>
    </citation>
    <scope>NUCLEOTIDE SEQUENCE [LARGE SCALE GENOMIC DNA]</scope>
    <source>
        <strain evidence="1 2">UHCC 0139</strain>
    </source>
</reference>
<proteinExistence type="predicted"/>
<dbReference type="InterPro" id="IPR031100">
    <property type="entry name" value="LOG_fam"/>
</dbReference>
<accession>A0ABU5RTQ3</accession>
<dbReference type="Pfam" id="PF03641">
    <property type="entry name" value="Lysine_decarbox"/>
    <property type="match status" value="1"/>
</dbReference>
<sequence length="324" mass="36248">MVSLLQVARQEKEEEEWRLIAGCLADISEALEVFRPRRSARKISVFGSARTRRDDPCYQLAEAVARQAVEAGFEVMTGAGAGVMEGANSGAGCEHSIGLNVDLPFEQHPNPYVSACDGRLLYFRYFFTRKLFFLMESDALVVMPGGFGTLDELFECLTLIQTGRTSPIPLVLLSPEGDDFWKVWKRNVHQELATRGLISPEDVDLMVEASGAQEAVAHICRFYRVFHSAQLGQDRIELLLNAEVPRSLLPELNRRFADLLEEGAIQTGEGVDDNGLLRPCLWLRFDKRRVGRLYQFIDHLNGLHLPASPALEHPAERVPSVSQP</sequence>
<dbReference type="EC" id="3.2.2.-" evidence="1"/>
<dbReference type="PANTHER" id="PTHR43393">
    <property type="entry name" value="CYTOKININ RIBOSIDE 5'-MONOPHOSPHATE PHOSPHORIBOHYDROLASE"/>
    <property type="match status" value="1"/>
</dbReference>
<dbReference type="RefSeq" id="WP_323305159.1">
    <property type="nucleotide sequence ID" value="NZ_JAYGHX010000003.1"/>
</dbReference>
<dbReference type="InterPro" id="IPR052341">
    <property type="entry name" value="LOG_family_nucleotidases"/>
</dbReference>
<comment type="caution">
    <text evidence="1">The sequence shown here is derived from an EMBL/GenBank/DDBJ whole genome shotgun (WGS) entry which is preliminary data.</text>
</comment>
<dbReference type="SUPFAM" id="SSF102405">
    <property type="entry name" value="MCP/YpsA-like"/>
    <property type="match status" value="1"/>
</dbReference>
<dbReference type="GO" id="GO:0016798">
    <property type="term" value="F:hydrolase activity, acting on glycosyl bonds"/>
    <property type="evidence" value="ECO:0007669"/>
    <property type="project" value="UniProtKB-KW"/>
</dbReference>
<organism evidence="1 2">
    <name type="scientific">Cyanobium gracile UHCC 0139</name>
    <dbReference type="NCBI Taxonomy" id="3110308"/>
    <lineage>
        <taxon>Bacteria</taxon>
        <taxon>Bacillati</taxon>
        <taxon>Cyanobacteriota</taxon>
        <taxon>Cyanophyceae</taxon>
        <taxon>Synechococcales</taxon>
        <taxon>Prochlorococcaceae</taxon>
        <taxon>Cyanobium</taxon>
    </lineage>
</organism>
<evidence type="ECO:0000313" key="2">
    <source>
        <dbReference type="Proteomes" id="UP001304461"/>
    </source>
</evidence>
<evidence type="ECO:0000313" key="1">
    <source>
        <dbReference type="EMBL" id="MEA5391121.1"/>
    </source>
</evidence>
<keyword evidence="1" id="KW-0326">Glycosidase</keyword>
<protein>
    <submittedName>
        <fullName evidence="1">LOG family protein</fullName>
        <ecNumber evidence="1">3.2.2.-</ecNumber>
    </submittedName>
</protein>
<dbReference type="PANTHER" id="PTHR43393:SF2">
    <property type="entry name" value="CYTOKININ RIBOSIDE 5'-MONOPHOSPHATE PHOSPHORIBOHYDROLASE"/>
    <property type="match status" value="1"/>
</dbReference>
<gene>
    <name evidence="1" type="ORF">VB738_07575</name>
</gene>
<dbReference type="Gene3D" id="3.40.50.450">
    <property type="match status" value="1"/>
</dbReference>